<feature type="region of interest" description="Disordered" evidence="1">
    <location>
        <begin position="676"/>
        <end position="717"/>
    </location>
</feature>
<name>G0URL3_TRYCI</name>
<dbReference type="AlphaFoldDB" id="G0URL3"/>
<proteinExistence type="predicted"/>
<accession>G0URL3</accession>
<evidence type="ECO:0008006" key="3">
    <source>
        <dbReference type="Google" id="ProtNLM"/>
    </source>
</evidence>
<feature type="compositionally biased region" description="Basic and acidic residues" evidence="1">
    <location>
        <begin position="346"/>
        <end position="359"/>
    </location>
</feature>
<dbReference type="EMBL" id="HE575321">
    <property type="protein sequence ID" value="CCC92025.1"/>
    <property type="molecule type" value="Genomic_DNA"/>
</dbReference>
<feature type="region of interest" description="Disordered" evidence="1">
    <location>
        <begin position="324"/>
        <end position="382"/>
    </location>
</feature>
<sequence>MPHSVPPPRGVPPNNPYDPRDLQYKALQRWDRQQRVWATVEETIRRRVPINGKGPNIGGRNMEYAMYKKRIDVENQILLDNMAPPIELAGPRGWESKLRVSPKDVPTTYIPVGKREYPYPLHCKMVDGNRNHENNLVNTRVVHPKEKELNVGTTTGNRQSWAGPTGKGIPIQFQGKEYHSKQVARNREEIERHMPHFIAPRAYLELCGKQPPWTDDAESAAAAARRVPPVVHYPPVADPPPEEACLNSPQQSDKTKISPVEESDVCTDVAEEEAGGPCLVISTDRILFFTEPGKLAHGAVKIRNVGTTTVYYTWAPFQPTTELDGVIGQGNSDQEKEKCGSNQGDDSNHAVVPEKELNETRSSGSGPGSAKDSRIKATAQERTDKACVYDDVPPGQPARDKTSVSLRALATKSRESKAFFYLSNPLDGVVLPDDEVIFSFSVRAAYPGCFTAHYELLMVPAMATPLIVELCAFVDSVTPVASVLSDPVENVMAAKEKVDMQRRTVNALVSKESVFDASEIAKATRNCIALTKAPEEAREAEVSRWRLMWNDTTYMALRLPFNQDVYKRLDALYNNLKKVVSKGMDQQGMDGWNGSAQLLQIKISALRDAPARNTLREAFNILLRAAAVCEQENEPLELLLRRAAGMVAFKALAHRAAQLDDTISYALEIRTRPQILSNNPPGPVAAATRQTNQHAGSTGVRTSRTSSLKPRFGSAPQESYTVIPAPAEDQTNDLECAVAQETTIEKPLREEYNARLFTGMWRIVGDAVEQLCSMLETSRRTIEAACDLPLMEITMQRRADDVAIIQNTEDIDVDTALDAVAPKKRK</sequence>
<dbReference type="InterPro" id="IPR032707">
    <property type="entry name" value="MYCBPAP"/>
</dbReference>
<feature type="compositionally biased region" description="Low complexity" evidence="1">
    <location>
        <begin position="696"/>
        <end position="707"/>
    </location>
</feature>
<reference evidence="2" key="1">
    <citation type="journal article" date="2012" name="Proc. Natl. Acad. Sci. U.S.A.">
        <title>Antigenic diversity is generated by distinct evolutionary mechanisms in African trypanosome species.</title>
        <authorList>
            <person name="Jackson A.P."/>
            <person name="Berry A."/>
            <person name="Aslett M."/>
            <person name="Allison H.C."/>
            <person name="Burton P."/>
            <person name="Vavrova-Anderson J."/>
            <person name="Brown R."/>
            <person name="Browne H."/>
            <person name="Corton N."/>
            <person name="Hauser H."/>
            <person name="Gamble J."/>
            <person name="Gilderthorp R."/>
            <person name="Marcello L."/>
            <person name="McQuillan J."/>
            <person name="Otto T.D."/>
            <person name="Quail M.A."/>
            <person name="Sanders M.J."/>
            <person name="van Tonder A."/>
            <person name="Ginger M.L."/>
            <person name="Field M.C."/>
            <person name="Barry J.D."/>
            <person name="Hertz-Fowler C."/>
            <person name="Berriman M."/>
        </authorList>
    </citation>
    <scope>NUCLEOTIDE SEQUENCE</scope>
    <source>
        <strain evidence="2">IL3000</strain>
    </source>
</reference>
<protein>
    <recommendedName>
        <fullName evidence="3">MYCBP-associated protein</fullName>
    </recommendedName>
</protein>
<evidence type="ECO:0000256" key="1">
    <source>
        <dbReference type="SAM" id="MobiDB-lite"/>
    </source>
</evidence>
<dbReference type="VEuPathDB" id="TriTrypDB:TcIL3000_8_2440"/>
<gene>
    <name evidence="2" type="ORF">TCIL3000_8_2440</name>
</gene>
<dbReference type="PANTHER" id="PTHR48421">
    <property type="entry name" value="MYCBP-ASSOCIATED PROTEIN"/>
    <property type="match status" value="1"/>
</dbReference>
<organism evidence="2">
    <name type="scientific">Trypanosoma congolense (strain IL3000)</name>
    <dbReference type="NCBI Taxonomy" id="1068625"/>
    <lineage>
        <taxon>Eukaryota</taxon>
        <taxon>Discoba</taxon>
        <taxon>Euglenozoa</taxon>
        <taxon>Kinetoplastea</taxon>
        <taxon>Metakinetoplastina</taxon>
        <taxon>Trypanosomatida</taxon>
        <taxon>Trypanosomatidae</taxon>
        <taxon>Trypanosoma</taxon>
        <taxon>Nannomonas</taxon>
    </lineage>
</organism>
<dbReference type="PANTHER" id="PTHR48421:SF1">
    <property type="entry name" value="MYCBP-ASSOCIATED PROTEIN"/>
    <property type="match status" value="1"/>
</dbReference>
<evidence type="ECO:0000313" key="2">
    <source>
        <dbReference type="EMBL" id="CCC92025.1"/>
    </source>
</evidence>
<feature type="compositionally biased region" description="Basic and acidic residues" evidence="1">
    <location>
        <begin position="371"/>
        <end position="382"/>
    </location>
</feature>